<evidence type="ECO:0000313" key="2">
    <source>
        <dbReference type="Proteomes" id="UP001523216"/>
    </source>
</evidence>
<keyword evidence="2" id="KW-1185">Reference proteome</keyword>
<reference evidence="1 2" key="1">
    <citation type="submission" date="2022-06" db="EMBL/GenBank/DDBJ databases">
        <title>Actinoplanes abujensis sp. nov., isolated from Nigerian arid soil.</title>
        <authorList>
            <person name="Ding P."/>
        </authorList>
    </citation>
    <scope>NUCLEOTIDE SEQUENCE [LARGE SCALE GENOMIC DNA]</scope>
    <source>
        <strain evidence="2">TRM88002</strain>
    </source>
</reference>
<accession>A0ABT0YE79</accession>
<evidence type="ECO:0000313" key="1">
    <source>
        <dbReference type="EMBL" id="MCM4084105.1"/>
    </source>
</evidence>
<organism evidence="1 2">
    <name type="scientific">Paractinoplanes hotanensis</name>
    <dbReference type="NCBI Taxonomy" id="2906497"/>
    <lineage>
        <taxon>Bacteria</taxon>
        <taxon>Bacillati</taxon>
        <taxon>Actinomycetota</taxon>
        <taxon>Actinomycetes</taxon>
        <taxon>Micromonosporales</taxon>
        <taxon>Micromonosporaceae</taxon>
        <taxon>Paractinoplanes</taxon>
    </lineage>
</organism>
<comment type="caution">
    <text evidence="1">The sequence shown here is derived from an EMBL/GenBank/DDBJ whole genome shotgun (WGS) entry which is preliminary data.</text>
</comment>
<dbReference type="RefSeq" id="WP_251803861.1">
    <property type="nucleotide sequence ID" value="NZ_JAMQOL010000070.1"/>
</dbReference>
<dbReference type="EMBL" id="JAMQOL010000070">
    <property type="protein sequence ID" value="MCM4084105.1"/>
    <property type="molecule type" value="Genomic_DNA"/>
</dbReference>
<sequence length="142" mass="15706">MQPNVVPRSDLTQLLGQNLLEGQALTVSHEYGLMATPGARTYESREHGVSVAVDEYDRVTRVVLHFDDRTGFRPFRGVIPGRGGTIGRRTSLWAALGRPTRSTDPDRAQHGGAADEWAFPWFVMHAQYAPDGEHLLGLVLAR</sequence>
<proteinExistence type="predicted"/>
<name>A0ABT0YE79_9ACTN</name>
<protein>
    <submittedName>
        <fullName evidence="1">Uncharacterized protein</fullName>
    </submittedName>
</protein>
<gene>
    <name evidence="1" type="ORF">LXN57_41840</name>
</gene>
<dbReference type="Proteomes" id="UP001523216">
    <property type="component" value="Unassembled WGS sequence"/>
</dbReference>